<evidence type="ECO:0000259" key="2">
    <source>
        <dbReference type="Pfam" id="PF00085"/>
    </source>
</evidence>
<evidence type="ECO:0000259" key="3">
    <source>
        <dbReference type="Pfam" id="PF15928"/>
    </source>
</evidence>
<accession>A0AAJ7IZ98</accession>
<name>A0AAJ7IZ98_9HYME</name>
<evidence type="ECO:0000313" key="5">
    <source>
        <dbReference type="RefSeq" id="XP_017880586.1"/>
    </source>
</evidence>
<proteinExistence type="predicted"/>
<dbReference type="InterPro" id="IPR013766">
    <property type="entry name" value="Thioredoxin_domain"/>
</dbReference>
<dbReference type="PANTHER" id="PTHR46135:SF3">
    <property type="entry name" value="NME_NM23 FAMILY MEMBER 8"/>
    <property type="match status" value="1"/>
</dbReference>
<dbReference type="RefSeq" id="XP_017880586.1">
    <property type="nucleotide sequence ID" value="XM_018025097.1"/>
</dbReference>
<feature type="region of interest" description="Disordered" evidence="1">
    <location>
        <begin position="498"/>
        <end position="532"/>
    </location>
</feature>
<dbReference type="KEGG" id="ccal:108625254"/>
<dbReference type="InterPro" id="IPR036249">
    <property type="entry name" value="Thioredoxin-like_sf"/>
</dbReference>
<feature type="domain" description="DUF4746" evidence="3">
    <location>
        <begin position="344"/>
        <end position="490"/>
    </location>
</feature>
<evidence type="ECO:0000256" key="1">
    <source>
        <dbReference type="SAM" id="MobiDB-lite"/>
    </source>
</evidence>
<dbReference type="Gene3D" id="3.40.30.10">
    <property type="entry name" value="Glutaredoxin"/>
    <property type="match status" value="1"/>
</dbReference>
<dbReference type="Proteomes" id="UP000694925">
    <property type="component" value="Unplaced"/>
</dbReference>
<reference evidence="5" key="1">
    <citation type="submission" date="2025-08" db="UniProtKB">
        <authorList>
            <consortium name="RefSeq"/>
        </authorList>
    </citation>
    <scope>IDENTIFICATION</scope>
    <source>
        <tissue evidence="5">Whole body</tissue>
    </source>
</reference>
<dbReference type="AlphaFoldDB" id="A0AAJ7IZ98"/>
<dbReference type="GeneID" id="108625254"/>
<dbReference type="PANTHER" id="PTHR46135">
    <property type="entry name" value="NME/NM23 FAMILY MEMBER 8"/>
    <property type="match status" value="1"/>
</dbReference>
<dbReference type="SUPFAM" id="SSF52833">
    <property type="entry name" value="Thioredoxin-like"/>
    <property type="match status" value="1"/>
</dbReference>
<dbReference type="InterPro" id="IPR051766">
    <property type="entry name" value="TXND_domain-containing"/>
</dbReference>
<dbReference type="Pfam" id="PF00085">
    <property type="entry name" value="Thioredoxin"/>
    <property type="match status" value="1"/>
</dbReference>
<protein>
    <submittedName>
        <fullName evidence="5">Uncharacterized protein LOC108625254</fullName>
    </submittedName>
</protein>
<organism evidence="4 5">
    <name type="scientific">Ceratina calcarata</name>
    <dbReference type="NCBI Taxonomy" id="156304"/>
    <lineage>
        <taxon>Eukaryota</taxon>
        <taxon>Metazoa</taxon>
        <taxon>Ecdysozoa</taxon>
        <taxon>Arthropoda</taxon>
        <taxon>Hexapoda</taxon>
        <taxon>Insecta</taxon>
        <taxon>Pterygota</taxon>
        <taxon>Neoptera</taxon>
        <taxon>Endopterygota</taxon>
        <taxon>Hymenoptera</taxon>
        <taxon>Apocrita</taxon>
        <taxon>Aculeata</taxon>
        <taxon>Apoidea</taxon>
        <taxon>Anthophila</taxon>
        <taxon>Apidae</taxon>
        <taxon>Ceratina</taxon>
        <taxon>Zadontomerus</taxon>
    </lineage>
</organism>
<feature type="domain" description="Thioredoxin" evidence="2">
    <location>
        <begin position="19"/>
        <end position="103"/>
    </location>
</feature>
<sequence>MPTRSKKETVALQIPVDCEEDWEQLLERKGLILADIYSEWCGPCIAMVSTLRNVKLEVGTDAITYAIVKNDNIEDLQRFRGRSEPVWMFIQDGKMVNLIFGANCPHIRKVLMKEIKRVQNDEEPEMRLDVSTRTPEEEILFQQKEAIRKAIEDRKRAKEEAEYREKYEAFLAQMMFELSEETALVFYPWVLRDEEGRHRDKYQSPQYLELINTLFKQNFDILEELRIHLNEENIEKMFVESNVEITKELIAGLTEGRTIAMRLKGRRPHPDWPVPYPFECPKGTKRCPQRQINDVEDYLVHLLTSKTPLLQGTVVPVPENSSYMERHVYEHVVDPEDEEDFPRTHPAVWVPPQARSKVHVYTTLFSNYMEVVHPYEEPVPPPPYCVFKFYYSKFPVVQETCTQFPDAVEYFGAFEYDKPPMARRMASSPEDFERKERFHTGNEVFVIIIRRVTEDAFLSFASIYPYFVTEDDEEAQAMIDEYFPEGAEDAILDLFEDDDIDEEEEFYEEEEEEEDDEGQDKEPEEPFFNADITFTIF</sequence>
<dbReference type="InterPro" id="IPR031827">
    <property type="entry name" value="DUF4746"/>
</dbReference>
<dbReference type="Pfam" id="PF15928">
    <property type="entry name" value="DUF4746"/>
    <property type="match status" value="1"/>
</dbReference>
<keyword evidence="4" id="KW-1185">Reference proteome</keyword>
<feature type="compositionally biased region" description="Acidic residues" evidence="1">
    <location>
        <begin position="498"/>
        <end position="525"/>
    </location>
</feature>
<gene>
    <name evidence="5" type="primary">LOC108625254</name>
</gene>
<evidence type="ECO:0000313" key="4">
    <source>
        <dbReference type="Proteomes" id="UP000694925"/>
    </source>
</evidence>